<gene>
    <name evidence="2" type="ORF">GOP47_0020547</name>
</gene>
<dbReference type="Proteomes" id="UP000886520">
    <property type="component" value="Chromosome 20"/>
</dbReference>
<protein>
    <submittedName>
        <fullName evidence="2">Uncharacterized protein</fullName>
    </submittedName>
</protein>
<comment type="caution">
    <text evidence="2">The sequence shown here is derived from an EMBL/GenBank/DDBJ whole genome shotgun (WGS) entry which is preliminary data.</text>
</comment>
<dbReference type="EMBL" id="JABFUD020000020">
    <property type="protein sequence ID" value="KAI5063877.1"/>
    <property type="molecule type" value="Genomic_DNA"/>
</dbReference>
<organism evidence="2 3">
    <name type="scientific">Adiantum capillus-veneris</name>
    <name type="common">Maidenhair fern</name>
    <dbReference type="NCBI Taxonomy" id="13818"/>
    <lineage>
        <taxon>Eukaryota</taxon>
        <taxon>Viridiplantae</taxon>
        <taxon>Streptophyta</taxon>
        <taxon>Embryophyta</taxon>
        <taxon>Tracheophyta</taxon>
        <taxon>Polypodiopsida</taxon>
        <taxon>Polypodiidae</taxon>
        <taxon>Polypodiales</taxon>
        <taxon>Pteridineae</taxon>
        <taxon>Pteridaceae</taxon>
        <taxon>Vittarioideae</taxon>
        <taxon>Adiantum</taxon>
    </lineage>
</organism>
<evidence type="ECO:0000256" key="1">
    <source>
        <dbReference type="SAM" id="MobiDB-lite"/>
    </source>
</evidence>
<feature type="region of interest" description="Disordered" evidence="1">
    <location>
        <begin position="51"/>
        <end position="82"/>
    </location>
</feature>
<sequence>MLQGVLSFLRTDKPSLHLIKDPTPRSLPRPSCVETPMFSVVAPLLSPRQRAFPRASPAPSVPLPSMPPRVPTRSPSPTAAPSERHACVEAVLALFFFPEMST</sequence>
<evidence type="ECO:0000313" key="3">
    <source>
        <dbReference type="Proteomes" id="UP000886520"/>
    </source>
</evidence>
<reference evidence="2" key="1">
    <citation type="submission" date="2021-01" db="EMBL/GenBank/DDBJ databases">
        <title>Adiantum capillus-veneris genome.</title>
        <authorList>
            <person name="Fang Y."/>
            <person name="Liao Q."/>
        </authorList>
    </citation>
    <scope>NUCLEOTIDE SEQUENCE</scope>
    <source>
        <strain evidence="2">H3</strain>
        <tissue evidence="2">Leaf</tissue>
    </source>
</reference>
<feature type="compositionally biased region" description="Pro residues" evidence="1">
    <location>
        <begin position="59"/>
        <end position="70"/>
    </location>
</feature>
<feature type="compositionally biased region" description="Low complexity" evidence="1">
    <location>
        <begin position="71"/>
        <end position="81"/>
    </location>
</feature>
<proteinExistence type="predicted"/>
<evidence type="ECO:0000313" key="2">
    <source>
        <dbReference type="EMBL" id="KAI5063877.1"/>
    </source>
</evidence>
<accession>A0A9D4Z7U5</accession>
<keyword evidence="3" id="KW-1185">Reference proteome</keyword>
<name>A0A9D4Z7U5_ADICA</name>
<dbReference type="AlphaFoldDB" id="A0A9D4Z7U5"/>